<organism evidence="1 2">
    <name type="scientific">Saccharothrix tamanrassetensis</name>
    <dbReference type="NCBI Taxonomy" id="1051531"/>
    <lineage>
        <taxon>Bacteria</taxon>
        <taxon>Bacillati</taxon>
        <taxon>Actinomycetota</taxon>
        <taxon>Actinomycetes</taxon>
        <taxon>Pseudonocardiales</taxon>
        <taxon>Pseudonocardiaceae</taxon>
        <taxon>Saccharothrix</taxon>
    </lineage>
</organism>
<dbReference type="EMBL" id="JACHJN010000004">
    <property type="protein sequence ID" value="MBB5956630.1"/>
    <property type="molecule type" value="Genomic_DNA"/>
</dbReference>
<dbReference type="AlphaFoldDB" id="A0A841CI03"/>
<protein>
    <submittedName>
        <fullName evidence="1">Tetratricopeptide (TPR) repeat protein</fullName>
    </submittedName>
</protein>
<name>A0A841CI03_9PSEU</name>
<comment type="caution">
    <text evidence="1">The sequence shown here is derived from an EMBL/GenBank/DDBJ whole genome shotgun (WGS) entry which is preliminary data.</text>
</comment>
<evidence type="ECO:0000313" key="2">
    <source>
        <dbReference type="Proteomes" id="UP000547510"/>
    </source>
</evidence>
<keyword evidence="2" id="KW-1185">Reference proteome</keyword>
<dbReference type="SUPFAM" id="SSF48452">
    <property type="entry name" value="TPR-like"/>
    <property type="match status" value="1"/>
</dbReference>
<accession>A0A841CI03</accession>
<dbReference type="InterPro" id="IPR011990">
    <property type="entry name" value="TPR-like_helical_dom_sf"/>
</dbReference>
<reference evidence="1 2" key="1">
    <citation type="submission" date="2020-08" db="EMBL/GenBank/DDBJ databases">
        <title>Genomic Encyclopedia of Type Strains, Phase III (KMG-III): the genomes of soil and plant-associated and newly described type strains.</title>
        <authorList>
            <person name="Whitman W."/>
        </authorList>
    </citation>
    <scope>NUCLEOTIDE SEQUENCE [LARGE SCALE GENOMIC DNA]</scope>
    <source>
        <strain evidence="1 2">CECT 8640</strain>
    </source>
</reference>
<proteinExistence type="predicted"/>
<dbReference type="Gene3D" id="1.25.40.10">
    <property type="entry name" value="Tetratricopeptide repeat domain"/>
    <property type="match status" value="1"/>
</dbReference>
<gene>
    <name evidence="1" type="ORF">FHS29_003216</name>
</gene>
<sequence>MPEGIRAVTRLLIDLDGRPDTRDLGTPAVRTFRAAPPVTAGNAAALAELAEVVGWILFEEERQAEAHAHNLAALALARRAGDRGVETLTLLNMAMQRSHVGRFEEALSLAARGEAITRSPKVRAMFALRQARAHSRMRRATEAFRALDRAQAVLEDDDTAPPWAWWIDETELRGHQGAVLANLGRLAEAVETFPADNDLRFREVVQAMRFRTLKALDEWDGPMPAFASPRAVHAAMGRPGVRYTRSVASTA</sequence>
<dbReference type="Proteomes" id="UP000547510">
    <property type="component" value="Unassembled WGS sequence"/>
</dbReference>
<dbReference type="RefSeq" id="WP_184691401.1">
    <property type="nucleotide sequence ID" value="NZ_JACHJN010000004.1"/>
</dbReference>
<evidence type="ECO:0000313" key="1">
    <source>
        <dbReference type="EMBL" id="MBB5956630.1"/>
    </source>
</evidence>